<evidence type="ECO:0000256" key="1">
    <source>
        <dbReference type="ARBA" id="ARBA00004308"/>
    </source>
</evidence>
<dbReference type="GO" id="GO:0007034">
    <property type="term" value="P:vacuolar transport"/>
    <property type="evidence" value="ECO:0007669"/>
    <property type="project" value="TreeGrafter"/>
</dbReference>
<keyword evidence="5 10" id="KW-1133">Transmembrane helix</keyword>
<dbReference type="SUPFAM" id="SSF50911">
    <property type="entry name" value="Mannose 6-phosphate receptor domain"/>
    <property type="match status" value="1"/>
</dbReference>
<keyword evidence="6 10" id="KW-0472">Membrane</keyword>
<evidence type="ECO:0000256" key="11">
    <source>
        <dbReference type="SAM" id="SignalP"/>
    </source>
</evidence>
<feature type="transmembrane region" description="Helical" evidence="10">
    <location>
        <begin position="254"/>
        <end position="275"/>
    </location>
</feature>
<evidence type="ECO:0000256" key="10">
    <source>
        <dbReference type="SAM" id="Phobius"/>
    </source>
</evidence>
<evidence type="ECO:0000256" key="5">
    <source>
        <dbReference type="ARBA" id="ARBA00022989"/>
    </source>
</evidence>
<evidence type="ECO:0000256" key="2">
    <source>
        <dbReference type="ARBA" id="ARBA00022448"/>
    </source>
</evidence>
<feature type="compositionally biased region" description="Basic and acidic residues" evidence="9">
    <location>
        <begin position="338"/>
        <end position="351"/>
    </location>
</feature>
<keyword evidence="7" id="KW-1015">Disulfide bond</keyword>
<keyword evidence="3 10" id="KW-0812">Transmembrane</keyword>
<evidence type="ECO:0000256" key="8">
    <source>
        <dbReference type="ARBA" id="ARBA00023180"/>
    </source>
</evidence>
<evidence type="ECO:0000313" key="13">
    <source>
        <dbReference type="EMBL" id="CAK4030627.1"/>
    </source>
</evidence>
<keyword evidence="8" id="KW-0325">Glycoprotein</keyword>
<evidence type="ECO:0000256" key="3">
    <source>
        <dbReference type="ARBA" id="ARBA00022692"/>
    </source>
</evidence>
<dbReference type="InterPro" id="IPR009011">
    <property type="entry name" value="Man6P_isomerase_rcpt-bd_dom_sf"/>
</dbReference>
<dbReference type="InterPro" id="IPR028927">
    <property type="entry name" value="Man-6-P_rcpt"/>
</dbReference>
<evidence type="ECO:0000313" key="14">
    <source>
        <dbReference type="Proteomes" id="UP001296104"/>
    </source>
</evidence>
<dbReference type="EMBL" id="CAVMBE010000038">
    <property type="protein sequence ID" value="CAK4030627.1"/>
    <property type="molecule type" value="Genomic_DNA"/>
</dbReference>
<keyword evidence="14" id="KW-1185">Reference proteome</keyword>
<gene>
    <name evidence="13" type="ORF">LECACI_7A005785</name>
</gene>
<evidence type="ECO:0000259" key="12">
    <source>
        <dbReference type="PROSITE" id="PS51914"/>
    </source>
</evidence>
<keyword evidence="4 11" id="KW-0732">Signal</keyword>
<evidence type="ECO:0000256" key="4">
    <source>
        <dbReference type="ARBA" id="ARBA00022729"/>
    </source>
</evidence>
<feature type="region of interest" description="Disordered" evidence="9">
    <location>
        <begin position="167"/>
        <end position="202"/>
    </location>
</feature>
<feature type="compositionally biased region" description="Basic residues" evidence="9">
    <location>
        <begin position="191"/>
        <end position="201"/>
    </location>
</feature>
<evidence type="ECO:0000256" key="7">
    <source>
        <dbReference type="ARBA" id="ARBA00023157"/>
    </source>
</evidence>
<proteinExistence type="predicted"/>
<reference evidence="13" key="1">
    <citation type="submission" date="2023-11" db="EMBL/GenBank/DDBJ databases">
        <authorList>
            <person name="Alioto T."/>
            <person name="Alioto T."/>
            <person name="Gomez Garrido J."/>
        </authorList>
    </citation>
    <scope>NUCLEOTIDE SEQUENCE</scope>
</reference>
<dbReference type="GO" id="GO:0010008">
    <property type="term" value="C:endosome membrane"/>
    <property type="evidence" value="ECO:0007669"/>
    <property type="project" value="UniProtKB-SubCell"/>
</dbReference>
<dbReference type="GO" id="GO:0000139">
    <property type="term" value="C:Golgi membrane"/>
    <property type="evidence" value="ECO:0007669"/>
    <property type="project" value="UniProtKB-SubCell"/>
</dbReference>
<feature type="chain" id="PRO_5042588172" evidence="11">
    <location>
        <begin position="22"/>
        <end position="359"/>
    </location>
</feature>
<evidence type="ECO:0000256" key="6">
    <source>
        <dbReference type="ARBA" id="ARBA00023136"/>
    </source>
</evidence>
<dbReference type="PROSITE" id="PS51914">
    <property type="entry name" value="MRH"/>
    <property type="match status" value="1"/>
</dbReference>
<keyword evidence="13" id="KW-0675">Receptor</keyword>
<comment type="caution">
    <text evidence="13">The sequence shown here is derived from an EMBL/GenBank/DDBJ whole genome shotgun (WGS) entry which is preliminary data.</text>
</comment>
<evidence type="ECO:0000256" key="9">
    <source>
        <dbReference type="SAM" id="MobiDB-lite"/>
    </source>
</evidence>
<feature type="compositionally biased region" description="Basic and acidic residues" evidence="9">
    <location>
        <begin position="167"/>
        <end position="190"/>
    </location>
</feature>
<feature type="domain" description="MRH" evidence="12">
    <location>
        <begin position="33"/>
        <end position="242"/>
    </location>
</feature>
<dbReference type="InterPro" id="IPR044865">
    <property type="entry name" value="MRH_dom"/>
</dbReference>
<dbReference type="Gene3D" id="2.70.130.10">
    <property type="entry name" value="Mannose-6-phosphate receptor binding domain"/>
    <property type="match status" value="2"/>
</dbReference>
<dbReference type="Pfam" id="PF02157">
    <property type="entry name" value="Man-6-P_recep"/>
    <property type="match status" value="1"/>
</dbReference>
<organism evidence="13 14">
    <name type="scientific">Lecanosticta acicola</name>
    <dbReference type="NCBI Taxonomy" id="111012"/>
    <lineage>
        <taxon>Eukaryota</taxon>
        <taxon>Fungi</taxon>
        <taxon>Dikarya</taxon>
        <taxon>Ascomycota</taxon>
        <taxon>Pezizomycotina</taxon>
        <taxon>Dothideomycetes</taxon>
        <taxon>Dothideomycetidae</taxon>
        <taxon>Mycosphaerellales</taxon>
        <taxon>Mycosphaerellaceae</taxon>
        <taxon>Lecanosticta</taxon>
    </lineage>
</organism>
<dbReference type="GO" id="GO:0005770">
    <property type="term" value="C:late endosome"/>
    <property type="evidence" value="ECO:0007669"/>
    <property type="project" value="TreeGrafter"/>
</dbReference>
<keyword evidence="2" id="KW-0813">Transport</keyword>
<accession>A0AAI8Z1B6</accession>
<dbReference type="PANTHER" id="PTHR15071:SF0">
    <property type="entry name" value="MANNOSE 6-PHOSPHATE RECEPTOR-LIKE PROTEIN 1"/>
    <property type="match status" value="1"/>
</dbReference>
<protein>
    <submittedName>
        <fullName evidence="13">Mannose 6-phosphate receptor</fullName>
    </submittedName>
</protein>
<feature type="signal peptide" evidence="11">
    <location>
        <begin position="1"/>
        <end position="21"/>
    </location>
</feature>
<sequence>MKLLYYSLALYLSLTPGPACAASSKDSKKEPDKACTITSPYSGSFFDLTSLQLFDPKENPKKLKHPREHSWNATGWDMGYNFTINICQPVIEKVEDVVGIEKSMWKNVSAYYKQDGKTYSLGQQNDELVMRGRKLVLNYTDGSPCDTAGKSTHSVVDLKARALVDEDKDDKKKGDGKKKDDDGDDKDSKKKPSSGSTRRKSTVISMLCEKDPTAPQFAISFVGSPDECSYFFEARSHAACATANTSSGGSLNPGGVFGVIVLIAVLVYFVGGCVYNRAVLNQRGWQQVPNYHLWASIWGFFRDLFIILTSSCARFMPSRRGYSRVNGGFGGAGSGRRARGDSSDAENRLIDELNEEWED</sequence>
<feature type="region of interest" description="Disordered" evidence="9">
    <location>
        <begin position="331"/>
        <end position="359"/>
    </location>
</feature>
<dbReference type="AlphaFoldDB" id="A0AAI8Z1B6"/>
<dbReference type="PANTHER" id="PTHR15071">
    <property type="entry name" value="MANNOSE-6-PHOSPHATE RECEPTOR FAMILY MEMBER"/>
    <property type="match status" value="1"/>
</dbReference>
<dbReference type="Proteomes" id="UP001296104">
    <property type="component" value="Unassembled WGS sequence"/>
</dbReference>
<comment type="subcellular location">
    <subcellularLocation>
        <location evidence="1">Endomembrane system</location>
    </subcellularLocation>
</comment>
<name>A0AAI8Z1B6_9PEZI</name>